<sequence length="115" mass="13345">MSLWKNYEVDEGKRYFVALTQSKCGKRSYELCEMGANPVGEDVVFTTEVVPYELLFWRRIPDIADTVKLTNGKRFYVEAHNVWFTEEEAMALDEDDEGDIPWLNGIPPQLPPKQQ</sequence>
<reference evidence="1" key="1">
    <citation type="submission" date="2022-09" db="EMBL/GenBank/DDBJ databases">
        <title>Intensive care unit water sources are persistently colonized with multi-drug resistant bacteria and are the site of extensive horizontal gene transfer of antibiotic resistance genes.</title>
        <authorList>
            <person name="Diorio-Toth L."/>
        </authorList>
    </citation>
    <scope>NUCLEOTIDE SEQUENCE</scope>
    <source>
        <strain evidence="1">GD04146</strain>
    </source>
</reference>
<comment type="caution">
    <text evidence="1">The sequence shown here is derived from an EMBL/GenBank/DDBJ whole genome shotgun (WGS) entry which is preliminary data.</text>
</comment>
<evidence type="ECO:0000313" key="2">
    <source>
        <dbReference type="Proteomes" id="UP001158058"/>
    </source>
</evidence>
<dbReference type="RefSeq" id="WP_280002431.1">
    <property type="nucleotide sequence ID" value="NZ_JAODZF010000009.1"/>
</dbReference>
<dbReference type="AlphaFoldDB" id="A0AB73I0Q7"/>
<organism evidence="1 2">
    <name type="scientific">Aquipseudomonas alcaligenes</name>
    <name type="common">Pseudomonas alcaligenes</name>
    <dbReference type="NCBI Taxonomy" id="43263"/>
    <lineage>
        <taxon>Bacteria</taxon>
        <taxon>Pseudomonadati</taxon>
        <taxon>Pseudomonadota</taxon>
        <taxon>Gammaproteobacteria</taxon>
        <taxon>Pseudomonadales</taxon>
        <taxon>Pseudomonadaceae</taxon>
        <taxon>Aquipseudomonas</taxon>
    </lineage>
</organism>
<dbReference type="Proteomes" id="UP001158058">
    <property type="component" value="Unassembled WGS sequence"/>
</dbReference>
<dbReference type="EMBL" id="JAODZF010000009">
    <property type="protein sequence ID" value="MDH0143642.1"/>
    <property type="molecule type" value="Genomic_DNA"/>
</dbReference>
<name>A0AB73I0Q7_AQUAC</name>
<gene>
    <name evidence="1" type="ORF">N7380_15095</name>
</gene>
<accession>A0AB73I0Q7</accession>
<protein>
    <submittedName>
        <fullName evidence="1">Uncharacterized protein</fullName>
    </submittedName>
</protein>
<proteinExistence type="predicted"/>
<evidence type="ECO:0000313" key="1">
    <source>
        <dbReference type="EMBL" id="MDH0143642.1"/>
    </source>
</evidence>